<dbReference type="PRINTS" id="PR00032">
    <property type="entry name" value="HTHARAC"/>
</dbReference>
<keyword evidence="6" id="KW-1185">Reference proteome</keyword>
<keyword evidence="3" id="KW-0804">Transcription</keyword>
<dbReference type="Pfam" id="PF02311">
    <property type="entry name" value="AraC_binding"/>
    <property type="match status" value="1"/>
</dbReference>
<dbReference type="EMBL" id="JBHSGS010000007">
    <property type="protein sequence ID" value="MFC4718382.1"/>
    <property type="molecule type" value="Genomic_DNA"/>
</dbReference>
<dbReference type="SMART" id="SM00342">
    <property type="entry name" value="HTH_ARAC"/>
    <property type="match status" value="1"/>
</dbReference>
<evidence type="ECO:0000313" key="6">
    <source>
        <dbReference type="Proteomes" id="UP001595969"/>
    </source>
</evidence>
<dbReference type="RefSeq" id="WP_204653756.1">
    <property type="nucleotide sequence ID" value="NZ_JAFBFD010000013.1"/>
</dbReference>
<feature type="domain" description="HTH araC/xylS-type" evidence="4">
    <location>
        <begin position="192"/>
        <end position="293"/>
    </location>
</feature>
<evidence type="ECO:0000259" key="4">
    <source>
        <dbReference type="PROSITE" id="PS01124"/>
    </source>
</evidence>
<organism evidence="5 6">
    <name type="scientific">Enterococcus lemanii</name>
    <dbReference type="NCBI Taxonomy" id="1159752"/>
    <lineage>
        <taxon>Bacteria</taxon>
        <taxon>Bacillati</taxon>
        <taxon>Bacillota</taxon>
        <taxon>Bacilli</taxon>
        <taxon>Lactobacillales</taxon>
        <taxon>Enterococcaceae</taxon>
        <taxon>Enterococcus</taxon>
    </lineage>
</organism>
<dbReference type="InterPro" id="IPR020449">
    <property type="entry name" value="Tscrpt_reg_AraC-type_HTH"/>
</dbReference>
<reference evidence="6" key="1">
    <citation type="journal article" date="2019" name="Int. J. Syst. Evol. Microbiol.">
        <title>The Global Catalogue of Microorganisms (GCM) 10K type strain sequencing project: providing services to taxonomists for standard genome sequencing and annotation.</title>
        <authorList>
            <consortium name="The Broad Institute Genomics Platform"/>
            <consortium name="The Broad Institute Genome Sequencing Center for Infectious Disease"/>
            <person name="Wu L."/>
            <person name="Ma J."/>
        </authorList>
    </citation>
    <scope>NUCLEOTIDE SEQUENCE [LARGE SCALE GENOMIC DNA]</scope>
    <source>
        <strain evidence="6">CGMCC 1.19032</strain>
    </source>
</reference>
<accession>A0ABV9MQX1</accession>
<dbReference type="InterPro" id="IPR037923">
    <property type="entry name" value="HTH-like"/>
</dbReference>
<comment type="caution">
    <text evidence="5">The sequence shown here is derived from an EMBL/GenBank/DDBJ whole genome shotgun (WGS) entry which is preliminary data.</text>
</comment>
<dbReference type="Gene3D" id="1.10.10.60">
    <property type="entry name" value="Homeodomain-like"/>
    <property type="match status" value="2"/>
</dbReference>
<evidence type="ECO:0000256" key="1">
    <source>
        <dbReference type="ARBA" id="ARBA00023015"/>
    </source>
</evidence>
<dbReference type="PANTHER" id="PTHR43280:SF28">
    <property type="entry name" value="HTH-TYPE TRANSCRIPTIONAL ACTIVATOR RHAS"/>
    <property type="match status" value="1"/>
</dbReference>
<dbReference type="Pfam" id="PF12833">
    <property type="entry name" value="HTH_18"/>
    <property type="match status" value="1"/>
</dbReference>
<evidence type="ECO:0000256" key="3">
    <source>
        <dbReference type="ARBA" id="ARBA00023163"/>
    </source>
</evidence>
<dbReference type="PANTHER" id="PTHR43280">
    <property type="entry name" value="ARAC-FAMILY TRANSCRIPTIONAL REGULATOR"/>
    <property type="match status" value="1"/>
</dbReference>
<dbReference type="InterPro" id="IPR014710">
    <property type="entry name" value="RmlC-like_jellyroll"/>
</dbReference>
<keyword evidence="2" id="KW-0238">DNA-binding</keyword>
<dbReference type="SUPFAM" id="SSF51215">
    <property type="entry name" value="Regulatory protein AraC"/>
    <property type="match status" value="1"/>
</dbReference>
<dbReference type="InterPro" id="IPR009057">
    <property type="entry name" value="Homeodomain-like_sf"/>
</dbReference>
<sequence length="303" mass="34907">MHPQPAWLQKLIRLPDVDANLKSFGGHKQAVAYGWQAEKEAHFAFEIMLILKGEQLTIFQGSQQLFRAGDIVLIPPGKEHENMCVSKEGMAYFCIHFDIDDPFIQQELLMYCPLLLEKTVPAYPQIQSILTSYVELLDSTEITFKQKLFVEKLLIELVICLLDYAESQKAELASSDNDTLLLAVTIADTIQNNFRRFTAQPTEEHLPLLSLNGIARQLSISDSTMLKAFKKIYHMTPKEYLNQLKYNEAKYLLHQPAISVAEVAEIIGYQNVSHFSRQFKKWSHYSPNQYRQMDTHEVIKTHE</sequence>
<name>A0ABV9MQX1_9ENTE</name>
<dbReference type="Proteomes" id="UP001595969">
    <property type="component" value="Unassembled WGS sequence"/>
</dbReference>
<dbReference type="InterPro" id="IPR018060">
    <property type="entry name" value="HTH_AraC"/>
</dbReference>
<dbReference type="Gene3D" id="2.60.120.10">
    <property type="entry name" value="Jelly Rolls"/>
    <property type="match status" value="1"/>
</dbReference>
<protein>
    <submittedName>
        <fullName evidence="5">Helix-turn-helix domain-containing protein</fullName>
    </submittedName>
</protein>
<dbReference type="InterPro" id="IPR003313">
    <property type="entry name" value="AraC-bd"/>
</dbReference>
<dbReference type="PROSITE" id="PS01124">
    <property type="entry name" value="HTH_ARAC_FAMILY_2"/>
    <property type="match status" value="1"/>
</dbReference>
<evidence type="ECO:0000256" key="2">
    <source>
        <dbReference type="ARBA" id="ARBA00023125"/>
    </source>
</evidence>
<gene>
    <name evidence="5" type="ORF">ACFO5I_01295</name>
</gene>
<evidence type="ECO:0000313" key="5">
    <source>
        <dbReference type="EMBL" id="MFC4718382.1"/>
    </source>
</evidence>
<dbReference type="SUPFAM" id="SSF46689">
    <property type="entry name" value="Homeodomain-like"/>
    <property type="match status" value="1"/>
</dbReference>
<proteinExistence type="predicted"/>
<keyword evidence="1" id="KW-0805">Transcription regulation</keyword>